<dbReference type="HOGENOM" id="CLU_013137_21_5_1"/>
<keyword evidence="6" id="KW-1133">Transmembrane helix</keyword>
<feature type="domain" description="RING-type" evidence="9">
    <location>
        <begin position="9"/>
        <end position="51"/>
    </location>
</feature>
<keyword evidence="7" id="KW-0472">Membrane</keyword>
<keyword evidence="2" id="KW-0812">Transmembrane</keyword>
<dbReference type="Pfam" id="PF13639">
    <property type="entry name" value="zf-RING_2"/>
    <property type="match status" value="1"/>
</dbReference>
<protein>
    <recommendedName>
        <fullName evidence="9">RING-type domain-containing protein</fullName>
    </recommendedName>
</protein>
<keyword evidence="5" id="KW-0862">Zinc</keyword>
<evidence type="ECO:0000256" key="3">
    <source>
        <dbReference type="ARBA" id="ARBA00022723"/>
    </source>
</evidence>
<evidence type="ECO:0000313" key="10">
    <source>
        <dbReference type="EnsemblProtists" id="EKX54663"/>
    </source>
</evidence>
<dbReference type="PROSITE" id="PS50089">
    <property type="entry name" value="ZF_RING_2"/>
    <property type="match status" value="1"/>
</dbReference>
<proteinExistence type="predicted"/>
<evidence type="ECO:0000256" key="1">
    <source>
        <dbReference type="ARBA" id="ARBA00004167"/>
    </source>
</evidence>
<dbReference type="Gene3D" id="3.30.40.10">
    <property type="entry name" value="Zinc/RING finger domain, C3HC4 (zinc finger)"/>
    <property type="match status" value="1"/>
</dbReference>
<dbReference type="SUPFAM" id="SSF57850">
    <property type="entry name" value="RING/U-box"/>
    <property type="match status" value="1"/>
</dbReference>
<dbReference type="InterPro" id="IPR051653">
    <property type="entry name" value="E3_ligase_sorting_rcpt"/>
</dbReference>
<reference evidence="11" key="1">
    <citation type="journal article" date="2012" name="Nature">
        <title>Algal genomes reveal evolutionary mosaicism and the fate of nucleomorphs.</title>
        <authorList>
            <consortium name="DOE Joint Genome Institute"/>
            <person name="Curtis B.A."/>
            <person name="Tanifuji G."/>
            <person name="Burki F."/>
            <person name="Gruber A."/>
            <person name="Irimia M."/>
            <person name="Maruyama S."/>
            <person name="Arias M.C."/>
            <person name="Ball S.G."/>
            <person name="Gile G.H."/>
            <person name="Hirakawa Y."/>
            <person name="Hopkins J.F."/>
            <person name="Kuo A."/>
            <person name="Rensing S.A."/>
            <person name="Schmutz J."/>
            <person name="Symeonidi A."/>
            <person name="Elias M."/>
            <person name="Eveleigh R.J."/>
            <person name="Herman E.K."/>
            <person name="Klute M.J."/>
            <person name="Nakayama T."/>
            <person name="Obornik M."/>
            <person name="Reyes-Prieto A."/>
            <person name="Armbrust E.V."/>
            <person name="Aves S.J."/>
            <person name="Beiko R.G."/>
            <person name="Coutinho P."/>
            <person name="Dacks J.B."/>
            <person name="Durnford D.G."/>
            <person name="Fast N.M."/>
            <person name="Green B.R."/>
            <person name="Grisdale C.J."/>
            <person name="Hempel F."/>
            <person name="Henrissat B."/>
            <person name="Hoppner M.P."/>
            <person name="Ishida K."/>
            <person name="Kim E."/>
            <person name="Koreny L."/>
            <person name="Kroth P.G."/>
            <person name="Liu Y."/>
            <person name="Malik S.B."/>
            <person name="Maier U.G."/>
            <person name="McRose D."/>
            <person name="Mock T."/>
            <person name="Neilson J.A."/>
            <person name="Onodera N.T."/>
            <person name="Poole A.M."/>
            <person name="Pritham E.J."/>
            <person name="Richards T.A."/>
            <person name="Rocap G."/>
            <person name="Roy S.W."/>
            <person name="Sarai C."/>
            <person name="Schaack S."/>
            <person name="Shirato S."/>
            <person name="Slamovits C.H."/>
            <person name="Spencer D.F."/>
            <person name="Suzuki S."/>
            <person name="Worden A.Z."/>
            <person name="Zauner S."/>
            <person name="Barry K."/>
            <person name="Bell C."/>
            <person name="Bharti A.K."/>
            <person name="Crow J.A."/>
            <person name="Grimwood J."/>
            <person name="Kramer R."/>
            <person name="Lindquist E."/>
            <person name="Lucas S."/>
            <person name="Salamov A."/>
            <person name="McFadden G.I."/>
            <person name="Lane C.E."/>
            <person name="Keeling P.J."/>
            <person name="Gray M.W."/>
            <person name="Grigoriev I.V."/>
            <person name="Archibald J.M."/>
        </authorList>
    </citation>
    <scope>NUCLEOTIDE SEQUENCE</scope>
    <source>
        <strain evidence="11">CCMP2712</strain>
    </source>
</reference>
<reference evidence="11" key="2">
    <citation type="submission" date="2012-11" db="EMBL/GenBank/DDBJ databases">
        <authorList>
            <person name="Kuo A."/>
            <person name="Curtis B.A."/>
            <person name="Tanifuji G."/>
            <person name="Burki F."/>
            <person name="Gruber A."/>
            <person name="Irimia M."/>
            <person name="Maruyama S."/>
            <person name="Arias M.C."/>
            <person name="Ball S.G."/>
            <person name="Gile G.H."/>
            <person name="Hirakawa Y."/>
            <person name="Hopkins J.F."/>
            <person name="Rensing S.A."/>
            <person name="Schmutz J."/>
            <person name="Symeonidi A."/>
            <person name="Elias M."/>
            <person name="Eveleigh R.J."/>
            <person name="Herman E.K."/>
            <person name="Klute M.J."/>
            <person name="Nakayama T."/>
            <person name="Obornik M."/>
            <person name="Reyes-Prieto A."/>
            <person name="Armbrust E.V."/>
            <person name="Aves S.J."/>
            <person name="Beiko R.G."/>
            <person name="Coutinho P."/>
            <person name="Dacks J.B."/>
            <person name="Durnford D.G."/>
            <person name="Fast N.M."/>
            <person name="Green B.R."/>
            <person name="Grisdale C."/>
            <person name="Hempe F."/>
            <person name="Henrissat B."/>
            <person name="Hoppner M.P."/>
            <person name="Ishida K.-I."/>
            <person name="Kim E."/>
            <person name="Koreny L."/>
            <person name="Kroth P.G."/>
            <person name="Liu Y."/>
            <person name="Malik S.-B."/>
            <person name="Maier U.G."/>
            <person name="McRose D."/>
            <person name="Mock T."/>
            <person name="Neilson J.A."/>
            <person name="Onodera N.T."/>
            <person name="Poole A.M."/>
            <person name="Pritham E.J."/>
            <person name="Richards T.A."/>
            <person name="Rocap G."/>
            <person name="Roy S.W."/>
            <person name="Sarai C."/>
            <person name="Schaack S."/>
            <person name="Shirato S."/>
            <person name="Slamovits C.H."/>
            <person name="Spencer D.F."/>
            <person name="Suzuki S."/>
            <person name="Worden A.Z."/>
            <person name="Zauner S."/>
            <person name="Barry K."/>
            <person name="Bell C."/>
            <person name="Bharti A.K."/>
            <person name="Crow J.A."/>
            <person name="Grimwood J."/>
            <person name="Kramer R."/>
            <person name="Lindquist E."/>
            <person name="Lucas S."/>
            <person name="Salamov A."/>
            <person name="McFadden G.I."/>
            <person name="Lane C.E."/>
            <person name="Keeling P.J."/>
            <person name="Gray M.W."/>
            <person name="Grigoriev I.V."/>
            <person name="Archibald J.M."/>
        </authorList>
    </citation>
    <scope>NUCLEOTIDE SEQUENCE</scope>
    <source>
        <strain evidence="11">CCMP2712</strain>
    </source>
</reference>
<dbReference type="PANTHER" id="PTHR47168">
    <property type="entry name" value="RING ZINC FINGER DOMAIN SUPERFAMILY PROTEIN-RELATED"/>
    <property type="match status" value="1"/>
</dbReference>
<evidence type="ECO:0000259" key="9">
    <source>
        <dbReference type="PROSITE" id="PS50089"/>
    </source>
</evidence>
<dbReference type="STRING" id="905079.L1K2R7"/>
<dbReference type="PaxDb" id="55529-EKX54663"/>
<evidence type="ECO:0000256" key="6">
    <source>
        <dbReference type="ARBA" id="ARBA00022989"/>
    </source>
</evidence>
<dbReference type="PANTHER" id="PTHR47168:SF1">
    <property type="entry name" value="OS02G0798600 PROTEIN"/>
    <property type="match status" value="1"/>
</dbReference>
<dbReference type="Proteomes" id="UP000011087">
    <property type="component" value="Unassembled WGS sequence"/>
</dbReference>
<evidence type="ECO:0000256" key="2">
    <source>
        <dbReference type="ARBA" id="ARBA00022692"/>
    </source>
</evidence>
<evidence type="ECO:0000256" key="4">
    <source>
        <dbReference type="ARBA" id="ARBA00022771"/>
    </source>
</evidence>
<dbReference type="SMART" id="SM00184">
    <property type="entry name" value="RING"/>
    <property type="match status" value="1"/>
</dbReference>
<reference evidence="10" key="3">
    <citation type="submission" date="2016-03" db="UniProtKB">
        <authorList>
            <consortium name="EnsemblProtists"/>
        </authorList>
    </citation>
    <scope>IDENTIFICATION</scope>
</reference>
<dbReference type="eggNOG" id="KOG4628">
    <property type="taxonomic scope" value="Eukaryota"/>
</dbReference>
<keyword evidence="4 8" id="KW-0863">Zinc-finger</keyword>
<comment type="subcellular location">
    <subcellularLocation>
        <location evidence="1">Membrane</location>
        <topology evidence="1">Single-pass membrane protein</topology>
    </subcellularLocation>
</comment>
<evidence type="ECO:0000313" key="11">
    <source>
        <dbReference type="Proteomes" id="UP000011087"/>
    </source>
</evidence>
<keyword evidence="3" id="KW-0479">Metal-binding</keyword>
<dbReference type="InterPro" id="IPR001841">
    <property type="entry name" value="Znf_RING"/>
</dbReference>
<accession>A0A0C3UES5</accession>
<name>A0A0C3UES5_GUITC</name>
<dbReference type="InterPro" id="IPR013083">
    <property type="entry name" value="Znf_RING/FYVE/PHD"/>
</dbReference>
<evidence type="ECO:0000256" key="8">
    <source>
        <dbReference type="PROSITE-ProRule" id="PRU00175"/>
    </source>
</evidence>
<keyword evidence="11" id="KW-1185">Reference proteome</keyword>
<evidence type="ECO:0000256" key="5">
    <source>
        <dbReference type="ARBA" id="ARBA00022833"/>
    </source>
</evidence>
<organism evidence="10 11">
    <name type="scientific">Guillardia theta (strain CCMP2712)</name>
    <name type="common">Cryptophyte</name>
    <dbReference type="NCBI Taxonomy" id="905079"/>
    <lineage>
        <taxon>Eukaryota</taxon>
        <taxon>Cryptophyceae</taxon>
        <taxon>Pyrenomonadales</taxon>
        <taxon>Geminigeraceae</taxon>
        <taxon>Guillardia</taxon>
    </lineage>
</organism>
<evidence type="ECO:0000256" key="7">
    <source>
        <dbReference type="ARBA" id="ARBA00023136"/>
    </source>
</evidence>
<sequence length="53" mass="6283">MQESEEGHCPVCQEEWKVGDTQRVLPCNHRFHNMCIDRWLKGHKAMCPLCKKD</sequence>
<dbReference type="EnsemblProtists" id="EKX54663">
    <property type="protein sequence ID" value="EKX54663"/>
    <property type="gene ID" value="GUITHDRAFT_54007"/>
</dbReference>
<dbReference type="OrthoDB" id="8062037at2759"/>